<gene>
    <name evidence="8 10" type="primary">rnr</name>
    <name evidence="10" type="ORF">C4F40_05950</name>
</gene>
<dbReference type="EC" id="3.1.13.1" evidence="8"/>
<dbReference type="CDD" id="cd04471">
    <property type="entry name" value="S1_RNase_R"/>
    <property type="match status" value="1"/>
</dbReference>
<comment type="similarity">
    <text evidence="8">Belongs to the RNR ribonuclease family. RNase R subfamily.</text>
</comment>
<dbReference type="Pfam" id="PF00575">
    <property type="entry name" value="S1"/>
    <property type="match status" value="1"/>
</dbReference>
<evidence type="ECO:0000256" key="5">
    <source>
        <dbReference type="ARBA" id="ARBA00022801"/>
    </source>
</evidence>
<keyword evidence="4 8" id="KW-0540">Nuclease</keyword>
<dbReference type="InterPro" id="IPR013223">
    <property type="entry name" value="RNase_B_OB_dom"/>
</dbReference>
<evidence type="ECO:0000256" key="8">
    <source>
        <dbReference type="HAMAP-Rule" id="MF_01895"/>
    </source>
</evidence>
<dbReference type="SMART" id="SM00357">
    <property type="entry name" value="CSP"/>
    <property type="match status" value="2"/>
</dbReference>
<dbReference type="SMART" id="SM00316">
    <property type="entry name" value="S1"/>
    <property type="match status" value="1"/>
</dbReference>
<evidence type="ECO:0000256" key="6">
    <source>
        <dbReference type="ARBA" id="ARBA00022839"/>
    </source>
</evidence>
<comment type="function">
    <text evidence="8">3'-5' exoribonuclease that releases 5'-nucleoside monophosphates and is involved in maturation of structured RNAs.</text>
</comment>
<dbReference type="PANTHER" id="PTHR23355">
    <property type="entry name" value="RIBONUCLEASE"/>
    <property type="match status" value="1"/>
</dbReference>
<dbReference type="InterPro" id="IPR011805">
    <property type="entry name" value="RNase_R"/>
</dbReference>
<dbReference type="Pfam" id="PF08206">
    <property type="entry name" value="OB_RNB"/>
    <property type="match status" value="1"/>
</dbReference>
<dbReference type="NCBIfam" id="TIGR02063">
    <property type="entry name" value="RNase_R"/>
    <property type="match status" value="1"/>
</dbReference>
<dbReference type="Proteomes" id="UP000618319">
    <property type="component" value="Unassembled WGS sequence"/>
</dbReference>
<keyword evidence="5 8" id="KW-0378">Hydrolase</keyword>
<keyword evidence="3 8" id="KW-0963">Cytoplasm</keyword>
<dbReference type="InterPro" id="IPR012340">
    <property type="entry name" value="NA-bd_OB-fold"/>
</dbReference>
<evidence type="ECO:0000256" key="2">
    <source>
        <dbReference type="ARBA" id="ARBA00004496"/>
    </source>
</evidence>
<evidence type="ECO:0000256" key="3">
    <source>
        <dbReference type="ARBA" id="ARBA00022490"/>
    </source>
</evidence>
<dbReference type="InterPro" id="IPR011129">
    <property type="entry name" value="CSD"/>
</dbReference>
<evidence type="ECO:0000313" key="11">
    <source>
        <dbReference type="Proteomes" id="UP000618319"/>
    </source>
</evidence>
<evidence type="ECO:0000259" key="9">
    <source>
        <dbReference type="PROSITE" id="PS50126"/>
    </source>
</evidence>
<dbReference type="InterPro" id="IPR001900">
    <property type="entry name" value="RNase_II/R"/>
</dbReference>
<dbReference type="RefSeq" id="WP_196937960.1">
    <property type="nucleotide sequence ID" value="NZ_MU158689.1"/>
</dbReference>
<proteinExistence type="inferred from homology"/>
<sequence length="709" mass="80954">MKSKKENPYKEVLTRMIVDIFEKSANQQLNYKQVAAKLNISDSDSKVAVADILNDASKSGLFTQPERGKFKLKQLNVYVTGKVDMTADGSAYIVPDDELESDIFVAPRKLRQALHNDIVKVHVYERGKGKKREGEVVEIIQRAKTDFTGTIDISKSYAFFLADDRKMNHDIFIPLDNLNGAKDGEKVVVSIIEWPKNAKNPIGKVKDILGKKGENNTEMNAILADFGFPLSFPKEVEAAADSISGEITKEEIAKRRDFRNTLTFTIDPADAKDFDDAISFQTLENGNYEIGVHIADVSHYVIPDSALDKEAFERATSVYLVDRVIPMLPERLSNDLCSLRPDEDKLCFSAVFEIDEKANILDQWFGRTIIHSNRRFSYEEAQEIIENKEGQLSQELLKLNELAYILRERKFKNGAISFESEEVKFHLDENGKPLGVYTKVRKDAHKLIEDFMLLANRKVAEYIGKQGRGKNKLAFVYRFHDVPKPDTLANFSQFALRFGHKLNIKSDKETAKSLNVLMTKIEGTKEQNLLTSLAVRSMAKAIYTTKNTSHYGLAFDYYTHFTSPIRRYPDVMVHRLLQFYLDGGDKVNAEHYEKMAEHSSQMEKKAAEAERASIKYKQAEFLQDQIGVEYKGLVSGVTEWGMYVEIAENKCEGMVRLRDITDDFYTLDEKNYAIIGQRKKKVYQLGDEVQIEVKKVDLEKRQIDFTLIS</sequence>
<dbReference type="InterPro" id="IPR040476">
    <property type="entry name" value="CSD2"/>
</dbReference>
<protein>
    <recommendedName>
        <fullName evidence="8">Ribonuclease R</fullName>
        <shortName evidence="8">RNase R</shortName>
        <ecNumber evidence="8">3.1.13.1</ecNumber>
    </recommendedName>
</protein>
<keyword evidence="11" id="KW-1185">Reference proteome</keyword>
<reference evidence="10 11" key="1">
    <citation type="submission" date="2018-02" db="EMBL/GenBank/DDBJ databases">
        <title>Sphingobacterium KA21.</title>
        <authorList>
            <person name="Vasarhelyi B.M."/>
            <person name="Deshmukh S."/>
            <person name="Balint B."/>
            <person name="Kukolya J."/>
        </authorList>
    </citation>
    <scope>NUCLEOTIDE SEQUENCE [LARGE SCALE GENOMIC DNA]</scope>
    <source>
        <strain evidence="10 11">Ka21</strain>
    </source>
</reference>
<comment type="caution">
    <text evidence="10">The sequence shown here is derived from an EMBL/GenBank/DDBJ whole genome shotgun (WGS) entry which is preliminary data.</text>
</comment>
<dbReference type="EMBL" id="PSKQ01000017">
    <property type="protein sequence ID" value="MBE8720267.1"/>
    <property type="molecule type" value="Genomic_DNA"/>
</dbReference>
<dbReference type="SUPFAM" id="SSF50249">
    <property type="entry name" value="Nucleic acid-binding proteins"/>
    <property type="match status" value="3"/>
</dbReference>
<dbReference type="HAMAP" id="MF_01895">
    <property type="entry name" value="RNase_R"/>
    <property type="match status" value="1"/>
</dbReference>
<dbReference type="InterPro" id="IPR004476">
    <property type="entry name" value="RNase_II/RNase_R"/>
</dbReference>
<evidence type="ECO:0000256" key="4">
    <source>
        <dbReference type="ARBA" id="ARBA00022722"/>
    </source>
</evidence>
<evidence type="ECO:0000313" key="10">
    <source>
        <dbReference type="EMBL" id="MBE8720267.1"/>
    </source>
</evidence>
<dbReference type="Pfam" id="PF17876">
    <property type="entry name" value="CSD2"/>
    <property type="match status" value="1"/>
</dbReference>
<organism evidence="10 11">
    <name type="scientific">Sphingobacterium pedocola</name>
    <dbReference type="NCBI Taxonomy" id="2082722"/>
    <lineage>
        <taxon>Bacteria</taxon>
        <taxon>Pseudomonadati</taxon>
        <taxon>Bacteroidota</taxon>
        <taxon>Sphingobacteriia</taxon>
        <taxon>Sphingobacteriales</taxon>
        <taxon>Sphingobacteriaceae</taxon>
        <taxon>Sphingobacterium</taxon>
    </lineage>
</organism>
<comment type="subcellular location">
    <subcellularLocation>
        <location evidence="2 8">Cytoplasm</location>
    </subcellularLocation>
</comment>
<evidence type="ECO:0000256" key="7">
    <source>
        <dbReference type="ARBA" id="ARBA00022884"/>
    </source>
</evidence>
<dbReference type="PROSITE" id="PS50126">
    <property type="entry name" value="S1"/>
    <property type="match status" value="1"/>
</dbReference>
<dbReference type="NCBIfam" id="TIGR00358">
    <property type="entry name" value="3_prime_RNase"/>
    <property type="match status" value="1"/>
</dbReference>
<accession>A0ABR9T5I6</accession>
<dbReference type="SMART" id="SM00955">
    <property type="entry name" value="RNB"/>
    <property type="match status" value="1"/>
</dbReference>
<dbReference type="InterPro" id="IPR022966">
    <property type="entry name" value="RNase_II/R_CS"/>
</dbReference>
<keyword evidence="6 8" id="KW-0269">Exonuclease</keyword>
<dbReference type="Gene3D" id="2.40.50.140">
    <property type="entry name" value="Nucleic acid-binding proteins"/>
    <property type="match status" value="3"/>
</dbReference>
<comment type="catalytic activity">
    <reaction evidence="1 8">
        <text>Exonucleolytic cleavage in the 3'- to 5'-direction to yield nucleoside 5'-phosphates.</text>
        <dbReference type="EC" id="3.1.13.1"/>
    </reaction>
</comment>
<keyword evidence="7 8" id="KW-0694">RNA-binding</keyword>
<dbReference type="Pfam" id="PF00773">
    <property type="entry name" value="RNB"/>
    <property type="match status" value="1"/>
</dbReference>
<dbReference type="InterPro" id="IPR003029">
    <property type="entry name" value="S1_domain"/>
</dbReference>
<name>A0ABR9T5I6_9SPHI</name>
<dbReference type="PANTHER" id="PTHR23355:SF9">
    <property type="entry name" value="DIS3-LIKE EXONUCLEASE 2"/>
    <property type="match status" value="1"/>
</dbReference>
<feature type="domain" description="S1 motif" evidence="9">
    <location>
        <begin position="627"/>
        <end position="708"/>
    </location>
</feature>
<dbReference type="InterPro" id="IPR050180">
    <property type="entry name" value="RNR_Ribonuclease"/>
</dbReference>
<dbReference type="PROSITE" id="PS01175">
    <property type="entry name" value="RIBONUCLEASE_II"/>
    <property type="match status" value="1"/>
</dbReference>
<evidence type="ECO:0000256" key="1">
    <source>
        <dbReference type="ARBA" id="ARBA00001849"/>
    </source>
</evidence>